<name>F6EIP5_HOYSD</name>
<reference evidence="2 3" key="1">
    <citation type="journal article" date="2011" name="J. Bacteriol.">
        <title>Complete genome sequence of Amycolicicoccus subflavus DQS3-9A1T, an actinomycete isolated from crude oil-polluted soil.</title>
        <authorList>
            <person name="Cai M."/>
            <person name="Chen W.M."/>
            <person name="Nie Y."/>
            <person name="Chi C.Q."/>
            <person name="Wang Y.N."/>
            <person name="Tang Y.Q."/>
            <person name="Li G.Y."/>
            <person name="Wu X.L."/>
        </authorList>
    </citation>
    <scope>NUCLEOTIDE SEQUENCE [LARGE SCALE GENOMIC DNA]</scope>
    <source>
        <strain evidence="3">DSM 45089 / DQS3-9A1</strain>
    </source>
</reference>
<gene>
    <name evidence="2" type="ordered locus">AS9A_0513</name>
</gene>
<dbReference type="eggNOG" id="COG3396">
    <property type="taxonomic scope" value="Bacteria"/>
</dbReference>
<keyword evidence="3" id="KW-1185">Reference proteome</keyword>
<dbReference type="AlphaFoldDB" id="F6EIP5"/>
<dbReference type="GO" id="GO:0016491">
    <property type="term" value="F:oxidoreductase activity"/>
    <property type="evidence" value="ECO:0007669"/>
    <property type="project" value="InterPro"/>
</dbReference>
<dbReference type="InterPro" id="IPR025859">
    <property type="entry name" value="AurF/CmlI"/>
</dbReference>
<protein>
    <recommendedName>
        <fullName evidence="4">p-aminobenzoate N-oxygenase AurF</fullName>
    </recommendedName>
</protein>
<feature type="region of interest" description="Disordered" evidence="1">
    <location>
        <begin position="1"/>
        <end position="31"/>
    </location>
</feature>
<dbReference type="EMBL" id="CP002786">
    <property type="protein sequence ID" value="AEF38970.1"/>
    <property type="molecule type" value="Genomic_DNA"/>
</dbReference>
<dbReference type="Pfam" id="PF11583">
    <property type="entry name" value="AurF"/>
    <property type="match status" value="1"/>
</dbReference>
<evidence type="ECO:0000313" key="2">
    <source>
        <dbReference type="EMBL" id="AEF38970.1"/>
    </source>
</evidence>
<dbReference type="HOGENOM" id="CLU_051660_0_0_11"/>
<dbReference type="Gene3D" id="1.10.620.20">
    <property type="entry name" value="Ribonucleotide Reductase, subunit A"/>
    <property type="match status" value="1"/>
</dbReference>
<accession>F6EIP5</accession>
<organism evidence="2 3">
    <name type="scientific">Hoyosella subflava (strain DSM 45089 / JCM 17490 / NBRC 109087 / DQS3-9A1)</name>
    <name type="common">Amycolicicoccus subflavus</name>
    <dbReference type="NCBI Taxonomy" id="443218"/>
    <lineage>
        <taxon>Bacteria</taxon>
        <taxon>Bacillati</taxon>
        <taxon>Actinomycetota</taxon>
        <taxon>Actinomycetes</taxon>
        <taxon>Mycobacteriales</taxon>
        <taxon>Hoyosellaceae</taxon>
        <taxon>Hoyosella</taxon>
    </lineage>
</organism>
<dbReference type="SUPFAM" id="SSF47240">
    <property type="entry name" value="Ferritin-like"/>
    <property type="match status" value="1"/>
</dbReference>
<dbReference type="InterPro" id="IPR009078">
    <property type="entry name" value="Ferritin-like_SF"/>
</dbReference>
<proteinExistence type="predicted"/>
<sequence length="358" mass="40981">MAHSNVHAVTSVRNSEVRRDDAPANADEFSGDTNASYGQVLRTLSDGSVHRRFDPYLDIDWESPDFQIDPADKRWILPPADPLGRHPWYLAQSEEKQIAIGIWRQANMCRVGLHFEQLLIRGLMQYMFSLKNGDPEFRYITHEAAEECNHTLMFQELVNRAGVDVPGMGPVDRKLTLAIWPAVRFFPTWFFTMIIGGEEPIDHLQKTVLRSGGQVHPLLERIMQIHIAEESRHISFAHEYLRRHVTGMGTVGRFALSLLTPLTFRIMGDMIAVPPAEFRKTFGIPRSVIRELYWKSPESRETLQNIFADVRALAWDTGLMNPIARRLWKLLAIDGPISRYRSEPTAEQVRIARLSQSA</sequence>
<dbReference type="InterPro" id="IPR012348">
    <property type="entry name" value="RNR-like"/>
</dbReference>
<evidence type="ECO:0008006" key="4">
    <source>
        <dbReference type="Google" id="ProtNLM"/>
    </source>
</evidence>
<dbReference type="Proteomes" id="UP000009235">
    <property type="component" value="Chromosome"/>
</dbReference>
<dbReference type="KEGG" id="asd:AS9A_0513"/>
<evidence type="ECO:0000313" key="3">
    <source>
        <dbReference type="Proteomes" id="UP000009235"/>
    </source>
</evidence>
<dbReference type="RefSeq" id="WP_013805319.1">
    <property type="nucleotide sequence ID" value="NC_015564.1"/>
</dbReference>
<evidence type="ECO:0000256" key="1">
    <source>
        <dbReference type="SAM" id="MobiDB-lite"/>
    </source>
</evidence>
<dbReference type="OrthoDB" id="5138986at2"/>
<dbReference type="STRING" id="443218.AS9A_0513"/>